<feature type="transmembrane region" description="Helical" evidence="1">
    <location>
        <begin position="56"/>
        <end position="76"/>
    </location>
</feature>
<dbReference type="Proteomes" id="UP000480425">
    <property type="component" value="Unassembled WGS sequence"/>
</dbReference>
<reference evidence="3 4" key="1">
    <citation type="submission" date="2018-08" db="EMBL/GenBank/DDBJ databases">
        <title>A genome reference for cultivated species of the human gut microbiota.</title>
        <authorList>
            <person name="Zou Y."/>
            <person name="Xue W."/>
            <person name="Luo G."/>
        </authorList>
    </citation>
    <scope>NUCLEOTIDE SEQUENCE [LARGE SCALE GENOMIC DNA]</scope>
    <source>
        <strain evidence="3 4">AF38-11</strain>
    </source>
</reference>
<evidence type="ECO:0000313" key="4">
    <source>
        <dbReference type="Proteomes" id="UP000283672"/>
    </source>
</evidence>
<gene>
    <name evidence="3" type="ORF">DW026_10060</name>
    <name evidence="2" type="ORF">F7D73_04470</name>
</gene>
<comment type="caution">
    <text evidence="2">The sequence shown here is derived from an EMBL/GenBank/DDBJ whole genome shotgun (WGS) entry which is preliminary data.</text>
</comment>
<proteinExistence type="predicted"/>
<sequence>MAREEQEIRYPDYPLFKGLQKPLEFMGIQGRYIYWAAATAGGAIIGFIAAYCLMGIIAGLIVLVVAITTGAGLIMFKQRKGLHTKKNDQGVFIYAYSKRI</sequence>
<reference evidence="2 5" key="2">
    <citation type="submission" date="2019-09" db="EMBL/GenBank/DDBJ databases">
        <title>Distinct polysaccharide growth profiles of human intestinal Prevotella copri isolates.</title>
        <authorList>
            <person name="Fehlner-Peach H."/>
            <person name="Magnabosco C."/>
            <person name="Raghavan V."/>
            <person name="Scher J.U."/>
            <person name="Tett A."/>
            <person name="Cox L.M."/>
            <person name="Gottsegen C."/>
            <person name="Watters A."/>
            <person name="Wiltshire- Gordon J.D."/>
            <person name="Segata N."/>
            <person name="Bonneau R."/>
            <person name="Littman D.R."/>
        </authorList>
    </citation>
    <scope>NUCLEOTIDE SEQUENCE [LARGE SCALE GENOMIC DNA]</scope>
    <source>
        <strain evidence="5">iA622</strain>
        <strain evidence="2">IA622</strain>
    </source>
</reference>
<dbReference type="EMBL" id="QROP01000025">
    <property type="protein sequence ID" value="RHL36599.1"/>
    <property type="molecule type" value="Genomic_DNA"/>
</dbReference>
<keyword evidence="1" id="KW-0472">Membrane</keyword>
<dbReference type="Proteomes" id="UP000283672">
    <property type="component" value="Unassembled WGS sequence"/>
</dbReference>
<organism evidence="2 5">
    <name type="scientific">Segatella copri</name>
    <dbReference type="NCBI Taxonomy" id="165179"/>
    <lineage>
        <taxon>Bacteria</taxon>
        <taxon>Pseudomonadati</taxon>
        <taxon>Bacteroidota</taxon>
        <taxon>Bacteroidia</taxon>
        <taxon>Bacteroidales</taxon>
        <taxon>Prevotellaceae</taxon>
        <taxon>Segatella</taxon>
    </lineage>
</organism>
<feature type="transmembrane region" description="Helical" evidence="1">
    <location>
        <begin position="32"/>
        <end position="50"/>
    </location>
</feature>
<dbReference type="AlphaFoldDB" id="A0A3R6N2D8"/>
<evidence type="ECO:0000313" key="3">
    <source>
        <dbReference type="EMBL" id="RHL36599.1"/>
    </source>
</evidence>
<dbReference type="OrthoDB" id="1048241at2"/>
<keyword evidence="1" id="KW-1133">Transmembrane helix</keyword>
<dbReference type="EMBL" id="VZCB01000043">
    <property type="protein sequence ID" value="MQN80219.1"/>
    <property type="molecule type" value="Genomic_DNA"/>
</dbReference>
<keyword evidence="1" id="KW-0812">Transmembrane</keyword>
<protein>
    <submittedName>
        <fullName evidence="2">DUF4133 domain-containing protein</fullName>
    </submittedName>
</protein>
<evidence type="ECO:0000313" key="5">
    <source>
        <dbReference type="Proteomes" id="UP000480425"/>
    </source>
</evidence>
<evidence type="ECO:0000313" key="2">
    <source>
        <dbReference type="EMBL" id="MQN80219.1"/>
    </source>
</evidence>
<name>A0A3R6N2D8_9BACT</name>
<dbReference type="RefSeq" id="WP_118312534.1">
    <property type="nucleotide sequence ID" value="NZ_CP134816.1"/>
</dbReference>
<evidence type="ECO:0000256" key="1">
    <source>
        <dbReference type="SAM" id="Phobius"/>
    </source>
</evidence>
<accession>A0A3R6N2D8</accession>